<evidence type="ECO:0000259" key="1">
    <source>
        <dbReference type="PROSITE" id="PS50035"/>
    </source>
</evidence>
<protein>
    <submittedName>
        <fullName evidence="2">Phospholipase D/nuclease</fullName>
    </submittedName>
</protein>
<accession>A0ABR2IC33</accession>
<name>A0ABR2IC33_9PEZI</name>
<feature type="domain" description="PLD phosphodiesterase" evidence="1">
    <location>
        <begin position="451"/>
        <end position="473"/>
    </location>
</feature>
<dbReference type="SUPFAM" id="SSF56024">
    <property type="entry name" value="Phospholipase D/nuclease"/>
    <property type="match status" value="2"/>
</dbReference>
<dbReference type="EMBL" id="JAPCWZ010000006">
    <property type="protein sequence ID" value="KAK8860120.1"/>
    <property type="molecule type" value="Genomic_DNA"/>
</dbReference>
<evidence type="ECO:0000313" key="3">
    <source>
        <dbReference type="Proteomes" id="UP001390339"/>
    </source>
</evidence>
<reference evidence="2 3" key="1">
    <citation type="journal article" date="2024" name="IMA Fungus">
        <title>Apiospora arundinis, a panoply of carbohydrate-active enzymes and secondary metabolites.</title>
        <authorList>
            <person name="Sorensen T."/>
            <person name="Petersen C."/>
            <person name="Muurmann A.T."/>
            <person name="Christiansen J.V."/>
            <person name="Brundto M.L."/>
            <person name="Overgaard C.K."/>
            <person name="Boysen A.T."/>
            <person name="Wollenberg R.D."/>
            <person name="Larsen T.O."/>
            <person name="Sorensen J.L."/>
            <person name="Nielsen K.L."/>
            <person name="Sondergaard T.E."/>
        </authorList>
    </citation>
    <scope>NUCLEOTIDE SEQUENCE [LARGE SCALE GENOMIC DNA]</scope>
    <source>
        <strain evidence="2 3">AAU 773</strain>
    </source>
</reference>
<dbReference type="PANTHER" id="PTHR21248:SF11">
    <property type="entry name" value="PLD PHOSPHODIESTERASE DOMAIN-CONTAINING PROTEIN"/>
    <property type="match status" value="1"/>
</dbReference>
<comment type="caution">
    <text evidence="2">The sequence shown here is derived from an EMBL/GenBank/DDBJ whole genome shotgun (WGS) entry which is preliminary data.</text>
</comment>
<dbReference type="InterPro" id="IPR025202">
    <property type="entry name" value="PLD-like_dom"/>
</dbReference>
<evidence type="ECO:0000313" key="2">
    <source>
        <dbReference type="EMBL" id="KAK8860120.1"/>
    </source>
</evidence>
<dbReference type="PROSITE" id="PS50035">
    <property type="entry name" value="PLD"/>
    <property type="match status" value="1"/>
</dbReference>
<dbReference type="CDD" id="cd00138">
    <property type="entry name" value="PLDc_SF"/>
    <property type="match status" value="1"/>
</dbReference>
<sequence length="517" mass="57000">MSASLGAFAAPWRYHLDHNGDAKFRDTRKSQFPDYYHRQTAGQIADAGADADADADALITTSQIHSFQLGTGASIYTQSILPAILQARREIILVTCFWAPSDTLTALSNTIAQLAQERERRISQQGVAIEPLRIRICFSSRSLFQKLFHPNSKDGFVYPPHTWPSKLGLPAPEALRAGGIDLQVKTLFFLPFSVMHPKFVVIDRQRAWLPSCNVSWEPWLEGCVEISGSAVAKLMRFYQSVWETHLPALPPDSDARPPSSPELAPSWLTEIQSPASRFSPLSMDAIPTVLLPSSHHQNPCFRPFPWMDDPKPPLTPLNVAVSCLLEVAQRSIYIQTPNLTSAAVIDGILQALGRGVHVTIVTGKSMMLLEQIVTAGTTTARCLKSLIRRYHNLKGSASSAVQSHGGNPSGTNQDVDLEAGRPRLGRLHIAHFRPGLEYQAGGISEEPVQSHLKLTIVDDEYIVLGSGNMDRASWFTSQELGVLFRSVQFANIISSHVDDVLRTRTTPVFESGRARDD</sequence>
<dbReference type="Pfam" id="PF13091">
    <property type="entry name" value="PLDc_2"/>
    <property type="match status" value="1"/>
</dbReference>
<gene>
    <name evidence="2" type="ORF">PGQ11_010854</name>
</gene>
<dbReference type="Proteomes" id="UP001390339">
    <property type="component" value="Unassembled WGS sequence"/>
</dbReference>
<organism evidence="2 3">
    <name type="scientific">Apiospora arundinis</name>
    <dbReference type="NCBI Taxonomy" id="335852"/>
    <lineage>
        <taxon>Eukaryota</taxon>
        <taxon>Fungi</taxon>
        <taxon>Dikarya</taxon>
        <taxon>Ascomycota</taxon>
        <taxon>Pezizomycotina</taxon>
        <taxon>Sordariomycetes</taxon>
        <taxon>Xylariomycetidae</taxon>
        <taxon>Amphisphaeriales</taxon>
        <taxon>Apiosporaceae</taxon>
        <taxon>Apiospora</taxon>
    </lineage>
</organism>
<dbReference type="PANTHER" id="PTHR21248">
    <property type="entry name" value="CARDIOLIPIN SYNTHASE"/>
    <property type="match status" value="1"/>
</dbReference>
<dbReference type="Gene3D" id="3.30.870.10">
    <property type="entry name" value="Endonuclease Chain A"/>
    <property type="match status" value="2"/>
</dbReference>
<proteinExistence type="predicted"/>
<keyword evidence="3" id="KW-1185">Reference proteome</keyword>
<dbReference type="InterPro" id="IPR001736">
    <property type="entry name" value="PLipase_D/transphosphatidylase"/>
</dbReference>